<dbReference type="Proteomes" id="UP001152747">
    <property type="component" value="Unassembled WGS sequence"/>
</dbReference>
<sequence length="166" mass="19606">MTVKLGNSSGIKKIERTDETVFQARFGFFKSFLKNSLILCMLLHTLVMVNIINMEDLDNYKLFNLLFQIVSLVAVLLDFWPIMIVFFAKLFYFLCFGLPAFLEYYTPLELEDLKGSYSLISTVIIMYIYYMQICSLHIYEVVWEWYEKTWPKSTAVELKQPQLNIV</sequence>
<name>A0A9P1J5J0_9PELO</name>
<keyword evidence="1" id="KW-1133">Transmembrane helix</keyword>
<gene>
    <name evidence="2" type="ORF">CAMP_LOCUS19344</name>
</gene>
<organism evidence="2 3">
    <name type="scientific">Caenorhabditis angaria</name>
    <dbReference type="NCBI Taxonomy" id="860376"/>
    <lineage>
        <taxon>Eukaryota</taxon>
        <taxon>Metazoa</taxon>
        <taxon>Ecdysozoa</taxon>
        <taxon>Nematoda</taxon>
        <taxon>Chromadorea</taxon>
        <taxon>Rhabditida</taxon>
        <taxon>Rhabditina</taxon>
        <taxon>Rhabditomorpha</taxon>
        <taxon>Rhabditoidea</taxon>
        <taxon>Rhabditidae</taxon>
        <taxon>Peloderinae</taxon>
        <taxon>Caenorhabditis</taxon>
    </lineage>
</organism>
<protein>
    <submittedName>
        <fullName evidence="2">Uncharacterized protein</fullName>
    </submittedName>
</protein>
<proteinExistence type="predicted"/>
<keyword evidence="1" id="KW-0472">Membrane</keyword>
<comment type="caution">
    <text evidence="2">The sequence shown here is derived from an EMBL/GenBank/DDBJ whole genome shotgun (WGS) entry which is preliminary data.</text>
</comment>
<evidence type="ECO:0000313" key="3">
    <source>
        <dbReference type="Proteomes" id="UP001152747"/>
    </source>
</evidence>
<evidence type="ECO:0000313" key="2">
    <source>
        <dbReference type="EMBL" id="CAI5456707.1"/>
    </source>
</evidence>
<feature type="transmembrane region" description="Helical" evidence="1">
    <location>
        <begin position="117"/>
        <end position="139"/>
    </location>
</feature>
<keyword evidence="1" id="KW-0812">Transmembrane</keyword>
<accession>A0A9P1J5J0</accession>
<dbReference type="AlphaFoldDB" id="A0A9P1J5J0"/>
<reference evidence="2" key="1">
    <citation type="submission" date="2022-11" db="EMBL/GenBank/DDBJ databases">
        <authorList>
            <person name="Kikuchi T."/>
        </authorList>
    </citation>
    <scope>NUCLEOTIDE SEQUENCE</scope>
    <source>
        <strain evidence="2">PS1010</strain>
    </source>
</reference>
<evidence type="ECO:0000256" key="1">
    <source>
        <dbReference type="SAM" id="Phobius"/>
    </source>
</evidence>
<feature type="transmembrane region" description="Helical" evidence="1">
    <location>
        <begin position="62"/>
        <end position="80"/>
    </location>
</feature>
<feature type="transmembrane region" description="Helical" evidence="1">
    <location>
        <begin position="86"/>
        <end position="105"/>
    </location>
</feature>
<keyword evidence="3" id="KW-1185">Reference proteome</keyword>
<dbReference type="EMBL" id="CANHGI010000006">
    <property type="protein sequence ID" value="CAI5456707.1"/>
    <property type="molecule type" value="Genomic_DNA"/>
</dbReference>
<feature type="transmembrane region" description="Helical" evidence="1">
    <location>
        <begin position="32"/>
        <end position="50"/>
    </location>
</feature>